<accession>A0A5N3ULC5</accession>
<feature type="compositionally biased region" description="Polar residues" evidence="6">
    <location>
        <begin position="43"/>
        <end position="55"/>
    </location>
</feature>
<reference evidence="7 8" key="1">
    <citation type="submission" date="2019-06" db="EMBL/GenBank/DDBJ databases">
        <title>Discovery of a novel chromosome fission-fusion reversal in muntjac.</title>
        <authorList>
            <person name="Mudd A.B."/>
            <person name="Bredeson J.V."/>
            <person name="Baum R."/>
            <person name="Hockemeyer D."/>
            <person name="Rokhsar D.S."/>
        </authorList>
    </citation>
    <scope>NUCLEOTIDE SEQUENCE [LARGE SCALE GENOMIC DNA]</scope>
    <source>
        <strain evidence="7">UCam_UCB_Mr</strain>
        <tissue evidence="7">Fibroblast cell line</tissue>
    </source>
</reference>
<organism evidence="7 8">
    <name type="scientific">Muntiacus reevesi</name>
    <name type="common">Reeves' muntjac</name>
    <name type="synonym">Cervus reevesi</name>
    <dbReference type="NCBI Taxonomy" id="9886"/>
    <lineage>
        <taxon>Eukaryota</taxon>
        <taxon>Metazoa</taxon>
        <taxon>Chordata</taxon>
        <taxon>Craniata</taxon>
        <taxon>Vertebrata</taxon>
        <taxon>Euteleostomi</taxon>
        <taxon>Mammalia</taxon>
        <taxon>Eutheria</taxon>
        <taxon>Laurasiatheria</taxon>
        <taxon>Artiodactyla</taxon>
        <taxon>Ruminantia</taxon>
        <taxon>Pecora</taxon>
        <taxon>Cervidae</taxon>
        <taxon>Muntiacinae</taxon>
        <taxon>Muntiacus</taxon>
    </lineage>
</organism>
<comment type="function">
    <text evidence="5">Functions as component of the Arp2/3 complex which is involved in regulation of actin polymerization and together with an activating nucleation-promoting factor (NPF) mediates the formation of branched actin networks. Arp2/3 complex plays a critical role in the control of cell morphogenesis via the modulation of cell polarity development.</text>
</comment>
<evidence type="ECO:0000256" key="6">
    <source>
        <dbReference type="SAM" id="MobiDB-lite"/>
    </source>
</evidence>
<evidence type="ECO:0000256" key="5">
    <source>
        <dbReference type="RuleBase" id="RU004301"/>
    </source>
</evidence>
<dbReference type="PANTHER" id="PTHR12644">
    <property type="entry name" value="ARP2/3 COMPLEX 16 KD SUBUNIT P16-ARC"/>
    <property type="match status" value="1"/>
</dbReference>
<dbReference type="GO" id="GO:0005885">
    <property type="term" value="C:Arp2/3 protein complex"/>
    <property type="evidence" value="ECO:0007669"/>
    <property type="project" value="InterPro"/>
</dbReference>
<dbReference type="Pfam" id="PF04699">
    <property type="entry name" value="P16-Arc"/>
    <property type="match status" value="1"/>
</dbReference>
<comment type="similarity">
    <text evidence="2 5">Belongs to the ARPC5 family.</text>
</comment>
<feature type="region of interest" description="Disordered" evidence="6">
    <location>
        <begin position="18"/>
        <end position="71"/>
    </location>
</feature>
<comment type="subcellular location">
    <subcellularLocation>
        <location evidence="1">Cytoplasm</location>
        <location evidence="1">Cytoskeleton</location>
    </subcellularLocation>
</comment>
<feature type="non-terminal residue" evidence="7">
    <location>
        <position position="1"/>
    </location>
</feature>
<evidence type="ECO:0000313" key="7">
    <source>
        <dbReference type="EMBL" id="KAB0337460.1"/>
    </source>
</evidence>
<dbReference type="InterPro" id="IPR036743">
    <property type="entry name" value="ARPC5_sf"/>
</dbReference>
<proteinExistence type="inferred from homology"/>
<sequence length="132" mass="14831">QRTVSSACFQKVDLDEYDEKKFPDEEDRGNGQVKPNQGEVDSFLQQRKMTASSQAALKPTPHNHINTKSQAVKDPAGSIVLKVLLSFKANDIEKAVQPLDKNGMDLLMKYNYRDFESPPDNSSLFLTARKTV</sequence>
<dbReference type="AlphaFoldDB" id="A0A5N3ULC5"/>
<dbReference type="SUPFAM" id="SSF69103">
    <property type="entry name" value="Arp2/3 complex 16 kDa subunit ARPC5"/>
    <property type="match status" value="1"/>
</dbReference>
<keyword evidence="8" id="KW-1185">Reference proteome</keyword>
<evidence type="ECO:0000256" key="2">
    <source>
        <dbReference type="ARBA" id="ARBA00006084"/>
    </source>
</evidence>
<dbReference type="InterPro" id="IPR006789">
    <property type="entry name" value="ARPC5"/>
</dbReference>
<evidence type="ECO:0000256" key="4">
    <source>
        <dbReference type="ARBA" id="ARBA00023212"/>
    </source>
</evidence>
<keyword evidence="3" id="KW-0963">Cytoplasm</keyword>
<comment type="caution">
    <text evidence="7">The sequence shown here is derived from an EMBL/GenBank/DDBJ whole genome shotgun (WGS) entry which is preliminary data.</text>
</comment>
<dbReference type="EMBL" id="VCEB01013261">
    <property type="protein sequence ID" value="KAB0337460.1"/>
    <property type="molecule type" value="Genomic_DNA"/>
</dbReference>
<dbReference type="GO" id="GO:0034314">
    <property type="term" value="P:Arp2/3 complex-mediated actin nucleation"/>
    <property type="evidence" value="ECO:0007669"/>
    <property type="project" value="InterPro"/>
</dbReference>
<evidence type="ECO:0000256" key="3">
    <source>
        <dbReference type="ARBA" id="ARBA00022490"/>
    </source>
</evidence>
<dbReference type="Gene3D" id="1.25.40.190">
    <property type="entry name" value="Actin-related protein 2/3 complex subunit 5"/>
    <property type="match status" value="1"/>
</dbReference>
<gene>
    <name evidence="7" type="ORF">FD755_025596</name>
</gene>
<dbReference type="GO" id="GO:0030833">
    <property type="term" value="P:regulation of actin filament polymerization"/>
    <property type="evidence" value="ECO:0007669"/>
    <property type="project" value="InterPro"/>
</dbReference>
<dbReference type="Proteomes" id="UP000326062">
    <property type="component" value="Unassembled WGS sequence"/>
</dbReference>
<keyword evidence="4 5" id="KW-0206">Cytoskeleton</keyword>
<name>A0A5N3ULC5_MUNRE</name>
<evidence type="ECO:0000313" key="8">
    <source>
        <dbReference type="Proteomes" id="UP000326062"/>
    </source>
</evidence>
<protein>
    <recommendedName>
        <fullName evidence="5">Actin-related protein 2/3 complex subunit 5</fullName>
    </recommendedName>
</protein>
<evidence type="ECO:0000256" key="1">
    <source>
        <dbReference type="ARBA" id="ARBA00004245"/>
    </source>
</evidence>